<reference evidence="1 2" key="1">
    <citation type="submission" date="2019-03" db="EMBL/GenBank/DDBJ databases">
        <title>Genomic Encyclopedia of Type Strains, Phase IV (KMG-IV): sequencing the most valuable type-strain genomes for metagenomic binning, comparative biology and taxonomic classification.</title>
        <authorList>
            <person name="Goeker M."/>
        </authorList>
    </citation>
    <scope>NUCLEOTIDE SEQUENCE [LARGE SCALE GENOMIC DNA]</scope>
    <source>
        <strain evidence="1 2">DSM 26377</strain>
    </source>
</reference>
<protein>
    <submittedName>
        <fullName evidence="1">Uncharacterized protein</fullName>
    </submittedName>
</protein>
<proteinExistence type="predicted"/>
<gene>
    <name evidence="1" type="ORF">DFR24_0664</name>
</gene>
<dbReference type="Proteomes" id="UP000295341">
    <property type="component" value="Unassembled WGS sequence"/>
</dbReference>
<sequence length="57" mass="6607">MSWRKGRAAEFPWNSWDALRTELAVLVENSLALLPFTGREPCGWTAPMTHRRVSKFM</sequence>
<name>A0A4R7PDE9_9GAMM</name>
<evidence type="ECO:0000313" key="2">
    <source>
        <dbReference type="Proteomes" id="UP000295341"/>
    </source>
</evidence>
<organism evidence="1 2">
    <name type="scientific">Panacagrimonas perspica</name>
    <dbReference type="NCBI Taxonomy" id="381431"/>
    <lineage>
        <taxon>Bacteria</taxon>
        <taxon>Pseudomonadati</taxon>
        <taxon>Pseudomonadota</taxon>
        <taxon>Gammaproteobacteria</taxon>
        <taxon>Nevskiales</taxon>
        <taxon>Nevskiaceae</taxon>
        <taxon>Panacagrimonas</taxon>
    </lineage>
</organism>
<dbReference type="EMBL" id="SOBT01000008">
    <property type="protein sequence ID" value="TDU31300.1"/>
    <property type="molecule type" value="Genomic_DNA"/>
</dbReference>
<accession>A0A4R7PDE9</accession>
<evidence type="ECO:0000313" key="1">
    <source>
        <dbReference type="EMBL" id="TDU31300.1"/>
    </source>
</evidence>
<comment type="caution">
    <text evidence="1">The sequence shown here is derived from an EMBL/GenBank/DDBJ whole genome shotgun (WGS) entry which is preliminary data.</text>
</comment>
<dbReference type="RefSeq" id="WP_162851010.1">
    <property type="nucleotide sequence ID" value="NZ_MWIN01000014.1"/>
</dbReference>
<keyword evidence="2" id="KW-1185">Reference proteome</keyword>
<dbReference type="AlphaFoldDB" id="A0A4R7PDE9"/>